<comment type="caution">
    <text evidence="3">The sequence shown here is derived from an EMBL/GenBank/DDBJ whole genome shotgun (WGS) entry which is preliminary data.</text>
</comment>
<keyword evidence="2" id="KW-0812">Transmembrane</keyword>
<dbReference type="Proteomes" id="UP001153069">
    <property type="component" value="Unassembled WGS sequence"/>
</dbReference>
<gene>
    <name evidence="3" type="ORF">SEMRO_624_G177250.1</name>
</gene>
<feature type="region of interest" description="Disordered" evidence="1">
    <location>
        <begin position="126"/>
        <end position="191"/>
    </location>
</feature>
<evidence type="ECO:0000313" key="3">
    <source>
        <dbReference type="EMBL" id="CAB9513962.1"/>
    </source>
</evidence>
<evidence type="ECO:0000256" key="2">
    <source>
        <dbReference type="SAM" id="Phobius"/>
    </source>
</evidence>
<feature type="compositionally biased region" description="Acidic residues" evidence="1">
    <location>
        <begin position="178"/>
        <end position="191"/>
    </location>
</feature>
<accession>A0A9N8E3S0</accession>
<name>A0A9N8E3S0_9STRA</name>
<dbReference type="EMBL" id="CAICTM010000623">
    <property type="protein sequence ID" value="CAB9513962.1"/>
    <property type="molecule type" value="Genomic_DNA"/>
</dbReference>
<keyword evidence="2" id="KW-1133">Transmembrane helix</keyword>
<organism evidence="3 4">
    <name type="scientific">Seminavis robusta</name>
    <dbReference type="NCBI Taxonomy" id="568900"/>
    <lineage>
        <taxon>Eukaryota</taxon>
        <taxon>Sar</taxon>
        <taxon>Stramenopiles</taxon>
        <taxon>Ochrophyta</taxon>
        <taxon>Bacillariophyta</taxon>
        <taxon>Bacillariophyceae</taxon>
        <taxon>Bacillariophycidae</taxon>
        <taxon>Naviculales</taxon>
        <taxon>Naviculaceae</taxon>
        <taxon>Seminavis</taxon>
    </lineage>
</organism>
<dbReference type="OrthoDB" id="49378at2759"/>
<dbReference type="AlphaFoldDB" id="A0A9N8E3S0"/>
<sequence length="300" mass="32037">MRGTEWNPHARDEEDDEDFARPMLAPGTEVLLTPGMPSDTILPSTGDTEQPTSSRTLSGQQSVTSEENQTPYHNFVNAIVQSKLLLSICIVLMNSLTIGLSLYAMQNSVKRSFVGAGQDYSSFTYTSAPVDTPRPAPIDTTSPPPAPMSQEEGDETDPTPGISTGAPEVGNDGTVGQEDGESNGQEEEGELTCDSGLKLFRLELKTDVFGHEVSWHLKDCFGEEIQSKNGLEELYTGTVIEQICLQDNKAYVFTIEDAGGDGVCCSYGDGSYEVYYGGEIVGSGGDFGSSATRPIGGSCP</sequence>
<evidence type="ECO:0000313" key="4">
    <source>
        <dbReference type="Proteomes" id="UP001153069"/>
    </source>
</evidence>
<protein>
    <submittedName>
        <fullName evidence="3">Peptidase M4 thermolysin</fullName>
    </submittedName>
</protein>
<feature type="compositionally biased region" description="Pro residues" evidence="1">
    <location>
        <begin position="132"/>
        <end position="147"/>
    </location>
</feature>
<proteinExistence type="predicted"/>
<keyword evidence="2" id="KW-0472">Membrane</keyword>
<evidence type="ECO:0000256" key="1">
    <source>
        <dbReference type="SAM" id="MobiDB-lite"/>
    </source>
</evidence>
<keyword evidence="4" id="KW-1185">Reference proteome</keyword>
<feature type="transmembrane region" description="Helical" evidence="2">
    <location>
        <begin position="84"/>
        <end position="104"/>
    </location>
</feature>
<feature type="region of interest" description="Disordered" evidence="1">
    <location>
        <begin position="1"/>
        <end position="68"/>
    </location>
</feature>
<reference evidence="3" key="1">
    <citation type="submission" date="2020-06" db="EMBL/GenBank/DDBJ databases">
        <authorList>
            <consortium name="Plant Systems Biology data submission"/>
        </authorList>
    </citation>
    <scope>NUCLEOTIDE SEQUENCE</scope>
    <source>
        <strain evidence="3">D6</strain>
    </source>
</reference>
<feature type="compositionally biased region" description="Polar residues" evidence="1">
    <location>
        <begin position="41"/>
        <end position="68"/>
    </location>
</feature>